<gene>
    <name evidence="1" type="ORF">V8G54_018585</name>
</gene>
<dbReference type="EMBL" id="CP144695">
    <property type="protein sequence ID" value="WVZ05239.1"/>
    <property type="molecule type" value="Genomic_DNA"/>
</dbReference>
<evidence type="ECO:0000313" key="1">
    <source>
        <dbReference type="EMBL" id="WVZ05239.1"/>
    </source>
</evidence>
<organism evidence="1 2">
    <name type="scientific">Vigna mungo</name>
    <name type="common">Black gram</name>
    <name type="synonym">Phaseolus mungo</name>
    <dbReference type="NCBI Taxonomy" id="3915"/>
    <lineage>
        <taxon>Eukaryota</taxon>
        <taxon>Viridiplantae</taxon>
        <taxon>Streptophyta</taxon>
        <taxon>Embryophyta</taxon>
        <taxon>Tracheophyta</taxon>
        <taxon>Spermatophyta</taxon>
        <taxon>Magnoliopsida</taxon>
        <taxon>eudicotyledons</taxon>
        <taxon>Gunneridae</taxon>
        <taxon>Pentapetalae</taxon>
        <taxon>rosids</taxon>
        <taxon>fabids</taxon>
        <taxon>Fabales</taxon>
        <taxon>Fabaceae</taxon>
        <taxon>Papilionoideae</taxon>
        <taxon>50 kb inversion clade</taxon>
        <taxon>NPAAA clade</taxon>
        <taxon>indigoferoid/millettioid clade</taxon>
        <taxon>Phaseoleae</taxon>
        <taxon>Vigna</taxon>
    </lineage>
</organism>
<dbReference type="Proteomes" id="UP001374535">
    <property type="component" value="Chromosome 6"/>
</dbReference>
<evidence type="ECO:0000313" key="2">
    <source>
        <dbReference type="Proteomes" id="UP001374535"/>
    </source>
</evidence>
<dbReference type="AlphaFoldDB" id="A0AAQ3RUR8"/>
<sequence length="127" mass="13990">MGLELYGKVCDVRPCLQRFFSLLPRSEHGDVEQLLCRCSNLNHLHQTQASMLTRALEKDPPSSSTTTLPFLSSTPFAAMACDPTLTPFLFLSRPLLLHLPSIGRQIHSQVILSGFATHPTVLSSCVV</sequence>
<name>A0AAQ3RUR8_VIGMU</name>
<protein>
    <submittedName>
        <fullName evidence="1">Uncharacterized protein</fullName>
    </submittedName>
</protein>
<reference evidence="1 2" key="1">
    <citation type="journal article" date="2023" name="Life. Sci Alliance">
        <title>Evolutionary insights into 3D genome organization and epigenetic landscape of Vigna mungo.</title>
        <authorList>
            <person name="Junaid A."/>
            <person name="Singh B."/>
            <person name="Bhatia S."/>
        </authorList>
    </citation>
    <scope>NUCLEOTIDE SEQUENCE [LARGE SCALE GENOMIC DNA]</scope>
    <source>
        <strain evidence="1">Urdbean</strain>
    </source>
</reference>
<proteinExistence type="predicted"/>
<accession>A0AAQ3RUR8</accession>
<keyword evidence="2" id="KW-1185">Reference proteome</keyword>